<feature type="compositionally biased region" description="Basic and acidic residues" evidence="1">
    <location>
        <begin position="21"/>
        <end position="33"/>
    </location>
</feature>
<feature type="domain" description="DUF8017" evidence="3">
    <location>
        <begin position="218"/>
        <end position="392"/>
    </location>
</feature>
<evidence type="ECO:0000256" key="1">
    <source>
        <dbReference type="SAM" id="MobiDB-lite"/>
    </source>
</evidence>
<keyword evidence="2" id="KW-0472">Membrane</keyword>
<feature type="compositionally biased region" description="Low complexity" evidence="1">
    <location>
        <begin position="74"/>
        <end position="83"/>
    </location>
</feature>
<feature type="region of interest" description="Disordered" evidence="1">
    <location>
        <begin position="1"/>
        <end position="90"/>
    </location>
</feature>
<evidence type="ECO:0000256" key="2">
    <source>
        <dbReference type="SAM" id="Phobius"/>
    </source>
</evidence>
<feature type="region of interest" description="Disordered" evidence="1">
    <location>
        <begin position="175"/>
        <end position="219"/>
    </location>
</feature>
<gene>
    <name evidence="4" type="ORF">IU459_11265</name>
</gene>
<organism evidence="4 5">
    <name type="scientific">Nocardia amamiensis</name>
    <dbReference type="NCBI Taxonomy" id="404578"/>
    <lineage>
        <taxon>Bacteria</taxon>
        <taxon>Bacillati</taxon>
        <taxon>Actinomycetota</taxon>
        <taxon>Actinomycetes</taxon>
        <taxon>Mycobacteriales</taxon>
        <taxon>Nocardiaceae</taxon>
        <taxon>Nocardia</taxon>
    </lineage>
</organism>
<name>A0ABS0CND6_9NOCA</name>
<keyword evidence="2" id="KW-0812">Transmembrane</keyword>
<dbReference type="EMBL" id="JADLQX010000007">
    <property type="protein sequence ID" value="MBF6298122.1"/>
    <property type="molecule type" value="Genomic_DNA"/>
</dbReference>
<dbReference type="Pfam" id="PF26056">
    <property type="entry name" value="DUF8017"/>
    <property type="match status" value="1"/>
</dbReference>
<evidence type="ECO:0000259" key="3">
    <source>
        <dbReference type="Pfam" id="PF26056"/>
    </source>
</evidence>
<dbReference type="InterPro" id="IPR058330">
    <property type="entry name" value="DUF8017"/>
</dbReference>
<sequence>MPPNSASAPSTADPTMIARLGDGRPHPEPDSTGRNDPTMLARSLGEDASSGQWPPQADPTMLARPVGAFDQPAPFGSPNSGPEPEGGGAVVLRHPTADRFAQQNYQWRPADGPGAHGTPPREQYQPSYGPYGGSGGPPPYHRPRGSGRGKTLLLAGLVVLLVAGIAVGAVALTKRESSDSAQDDSPALVSALTSTGSPAPATKSAPPTTTAGPANGKTPLIPGFQVVPAPSNGAAYDVPAGWTIAPQETIGGFGHPPDTVAGKGYASEGKGYCPGSTRTVAFLTGSDTTDPARAAIELGTKTAALAYQGTPGGTPGAPVPLASLDGSQHGVFVETTGTVTEAKPGCATAYSIYTAAYPTDSGTFVMVIAADTGVPRALDAETAKRICTSIRPL</sequence>
<comment type="caution">
    <text evidence="4">The sequence shown here is derived from an EMBL/GenBank/DDBJ whole genome shotgun (WGS) entry which is preliminary data.</text>
</comment>
<keyword evidence="5" id="KW-1185">Reference proteome</keyword>
<feature type="transmembrane region" description="Helical" evidence="2">
    <location>
        <begin position="152"/>
        <end position="172"/>
    </location>
</feature>
<evidence type="ECO:0000313" key="5">
    <source>
        <dbReference type="Proteomes" id="UP000702209"/>
    </source>
</evidence>
<dbReference type="RefSeq" id="WP_195129440.1">
    <property type="nucleotide sequence ID" value="NZ_JADLQX010000007.1"/>
</dbReference>
<dbReference type="Proteomes" id="UP000702209">
    <property type="component" value="Unassembled WGS sequence"/>
</dbReference>
<proteinExistence type="predicted"/>
<reference evidence="4 5" key="1">
    <citation type="submission" date="2020-10" db="EMBL/GenBank/DDBJ databases">
        <title>Identification of Nocardia species via Next-generation sequencing and recognition of intraspecies genetic diversity.</title>
        <authorList>
            <person name="Li P."/>
            <person name="Li P."/>
            <person name="Lu B."/>
        </authorList>
    </citation>
    <scope>NUCLEOTIDE SEQUENCE [LARGE SCALE GENOMIC DNA]</scope>
    <source>
        <strain evidence="4 5">BJ06-0157</strain>
    </source>
</reference>
<feature type="compositionally biased region" description="Polar residues" evidence="1">
    <location>
        <begin position="1"/>
        <end position="13"/>
    </location>
</feature>
<feature type="region of interest" description="Disordered" evidence="1">
    <location>
        <begin position="107"/>
        <end position="147"/>
    </location>
</feature>
<keyword evidence="2" id="KW-1133">Transmembrane helix</keyword>
<protein>
    <recommendedName>
        <fullName evidence="3">DUF8017 domain-containing protein</fullName>
    </recommendedName>
</protein>
<evidence type="ECO:0000313" key="4">
    <source>
        <dbReference type="EMBL" id="MBF6298122.1"/>
    </source>
</evidence>
<feature type="compositionally biased region" description="Low complexity" evidence="1">
    <location>
        <begin position="193"/>
        <end position="219"/>
    </location>
</feature>
<accession>A0ABS0CND6</accession>